<evidence type="ECO:0000256" key="3">
    <source>
        <dbReference type="ARBA" id="ARBA00023027"/>
    </source>
</evidence>
<dbReference type="SUPFAM" id="SSF51735">
    <property type="entry name" value="NAD(P)-binding Rossmann-fold domains"/>
    <property type="match status" value="1"/>
</dbReference>
<dbReference type="InterPro" id="IPR020904">
    <property type="entry name" value="Sc_DH/Rdtase_CS"/>
</dbReference>
<dbReference type="PRINTS" id="PR00081">
    <property type="entry name" value="GDHRDH"/>
</dbReference>
<sequence length="253" mass="25624">MAGRLTGRIALITGAAGGMGASHARAFVAEGAAVVLGDIADDAGERLAAELGERTVFVHLDVTRADDWAAAVETAVERFGGLNVLVNNAGLLDGGPLGVYTEKQWERVLSVNLTGPFLGLSAARDTLVDSRPASVINISSAAGMQGVAGMHAYTASKFGVRGLTKSAALELAPHGVRVNSVHPGGIMTPMIGAPVAEPGAAPAVDRSANPLARLGLPEEVTSLVVFLASEESSYCNGSEFVADGGMTAGSNFG</sequence>
<gene>
    <name evidence="6" type="ORF">ACFYXQ_14605</name>
</gene>
<keyword evidence="2" id="KW-0560">Oxidoreductase</keyword>
<dbReference type="Proteomes" id="UP001601992">
    <property type="component" value="Unassembled WGS sequence"/>
</dbReference>
<organism evidence="6 7">
    <name type="scientific">Nocardia jiangxiensis</name>
    <dbReference type="NCBI Taxonomy" id="282685"/>
    <lineage>
        <taxon>Bacteria</taxon>
        <taxon>Bacillati</taxon>
        <taxon>Actinomycetota</taxon>
        <taxon>Actinomycetes</taxon>
        <taxon>Mycobacteriales</taxon>
        <taxon>Nocardiaceae</taxon>
        <taxon>Nocardia</taxon>
    </lineage>
</organism>
<protein>
    <submittedName>
        <fullName evidence="6">SDR family oxidoreductase</fullName>
    </submittedName>
</protein>
<evidence type="ECO:0000313" key="6">
    <source>
        <dbReference type="EMBL" id="MFF3569000.1"/>
    </source>
</evidence>
<keyword evidence="7" id="KW-1185">Reference proteome</keyword>
<evidence type="ECO:0000256" key="4">
    <source>
        <dbReference type="ARBA" id="ARBA00023098"/>
    </source>
</evidence>
<reference evidence="6 7" key="1">
    <citation type="submission" date="2024-10" db="EMBL/GenBank/DDBJ databases">
        <title>The Natural Products Discovery Center: Release of the First 8490 Sequenced Strains for Exploring Actinobacteria Biosynthetic Diversity.</title>
        <authorList>
            <person name="Kalkreuter E."/>
            <person name="Kautsar S.A."/>
            <person name="Yang D."/>
            <person name="Bader C.D."/>
            <person name="Teijaro C.N."/>
            <person name="Fluegel L."/>
            <person name="Davis C.M."/>
            <person name="Simpson J.R."/>
            <person name="Lauterbach L."/>
            <person name="Steele A.D."/>
            <person name="Gui C."/>
            <person name="Meng S."/>
            <person name="Li G."/>
            <person name="Viehrig K."/>
            <person name="Ye F."/>
            <person name="Su P."/>
            <person name="Kiefer A.F."/>
            <person name="Nichols A."/>
            <person name="Cepeda A.J."/>
            <person name="Yan W."/>
            <person name="Fan B."/>
            <person name="Jiang Y."/>
            <person name="Adhikari A."/>
            <person name="Zheng C.-J."/>
            <person name="Schuster L."/>
            <person name="Cowan T.M."/>
            <person name="Smanski M.J."/>
            <person name="Chevrette M.G."/>
            <person name="De Carvalho L.P.S."/>
            <person name="Shen B."/>
        </authorList>
    </citation>
    <scope>NUCLEOTIDE SEQUENCE [LARGE SCALE GENOMIC DNA]</scope>
    <source>
        <strain evidence="6 7">NPDC002593</strain>
    </source>
</reference>
<evidence type="ECO:0000256" key="2">
    <source>
        <dbReference type="ARBA" id="ARBA00023002"/>
    </source>
</evidence>
<evidence type="ECO:0000313" key="7">
    <source>
        <dbReference type="Proteomes" id="UP001601992"/>
    </source>
</evidence>
<name>A0ABW6S0M0_9NOCA</name>
<dbReference type="PRINTS" id="PR00080">
    <property type="entry name" value="SDRFAMILY"/>
</dbReference>
<dbReference type="PANTHER" id="PTHR43180">
    <property type="entry name" value="3-OXOACYL-(ACYL-CARRIER-PROTEIN) REDUCTASE (AFU_ORTHOLOGUE AFUA_6G11210)"/>
    <property type="match status" value="1"/>
</dbReference>
<proteinExistence type="inferred from homology"/>
<comment type="similarity">
    <text evidence="1">Belongs to the short-chain dehydrogenases/reductases (SDR) family.</text>
</comment>
<dbReference type="RefSeq" id="WP_040823336.1">
    <property type="nucleotide sequence ID" value="NZ_JBIAQY010000004.1"/>
</dbReference>
<dbReference type="PROSITE" id="PS00061">
    <property type="entry name" value="ADH_SHORT"/>
    <property type="match status" value="1"/>
</dbReference>
<keyword evidence="3" id="KW-0520">NAD</keyword>
<keyword evidence="4" id="KW-0443">Lipid metabolism</keyword>
<dbReference type="Gene3D" id="3.40.50.720">
    <property type="entry name" value="NAD(P)-binding Rossmann-like Domain"/>
    <property type="match status" value="1"/>
</dbReference>
<comment type="caution">
    <text evidence="6">The sequence shown here is derived from an EMBL/GenBank/DDBJ whole genome shotgun (WGS) entry which is preliminary data.</text>
</comment>
<dbReference type="Pfam" id="PF13561">
    <property type="entry name" value="adh_short_C2"/>
    <property type="match status" value="1"/>
</dbReference>
<dbReference type="EMBL" id="JBIAQY010000004">
    <property type="protein sequence ID" value="MFF3569000.1"/>
    <property type="molecule type" value="Genomic_DNA"/>
</dbReference>
<accession>A0ABW6S0M0</accession>
<dbReference type="InterPro" id="IPR002347">
    <property type="entry name" value="SDR_fam"/>
</dbReference>
<dbReference type="PANTHER" id="PTHR43180:SF28">
    <property type="entry name" value="NAD(P)-BINDING ROSSMANN-FOLD SUPERFAMILY PROTEIN"/>
    <property type="match status" value="1"/>
</dbReference>
<keyword evidence="5" id="KW-0753">Steroid metabolism</keyword>
<evidence type="ECO:0000256" key="5">
    <source>
        <dbReference type="ARBA" id="ARBA00023221"/>
    </source>
</evidence>
<dbReference type="InterPro" id="IPR036291">
    <property type="entry name" value="NAD(P)-bd_dom_sf"/>
</dbReference>
<evidence type="ECO:0000256" key="1">
    <source>
        <dbReference type="ARBA" id="ARBA00006484"/>
    </source>
</evidence>